<evidence type="ECO:0000313" key="1">
    <source>
        <dbReference type="EMBL" id="GHO88636.1"/>
    </source>
</evidence>
<evidence type="ECO:0000313" key="2">
    <source>
        <dbReference type="Proteomes" id="UP000635565"/>
    </source>
</evidence>
<name>A0ABQ3VU59_9CHLR</name>
<sequence length="69" mass="8335">MYNGYMEKERVTTKIWRHSLQKLKIAAATNNELMIDLLERIIDQEYERVKGRELRHEDDTRIQNRTGSE</sequence>
<gene>
    <name evidence="1" type="ORF">KSZ_66420</name>
</gene>
<organism evidence="1 2">
    <name type="scientific">Dictyobacter formicarum</name>
    <dbReference type="NCBI Taxonomy" id="2778368"/>
    <lineage>
        <taxon>Bacteria</taxon>
        <taxon>Bacillati</taxon>
        <taxon>Chloroflexota</taxon>
        <taxon>Ktedonobacteria</taxon>
        <taxon>Ktedonobacterales</taxon>
        <taxon>Dictyobacteraceae</taxon>
        <taxon>Dictyobacter</taxon>
    </lineage>
</organism>
<keyword evidence="2" id="KW-1185">Reference proteome</keyword>
<reference evidence="1 2" key="1">
    <citation type="journal article" date="2021" name="Int. J. Syst. Evol. Microbiol.">
        <title>Reticulibacter mediterranei gen. nov., sp. nov., within the new family Reticulibacteraceae fam. nov., and Ktedonospora formicarum gen. nov., sp. nov., Ktedonobacter robiniae sp. nov., Dictyobacter formicarum sp. nov. and Dictyobacter arantiisoli sp. nov., belonging to the class Ktedonobacteria.</title>
        <authorList>
            <person name="Yabe S."/>
            <person name="Zheng Y."/>
            <person name="Wang C.M."/>
            <person name="Sakai Y."/>
            <person name="Abe K."/>
            <person name="Yokota A."/>
            <person name="Donadio S."/>
            <person name="Cavaletti L."/>
            <person name="Monciardini P."/>
        </authorList>
    </citation>
    <scope>NUCLEOTIDE SEQUENCE [LARGE SCALE GENOMIC DNA]</scope>
    <source>
        <strain evidence="1 2">SOSP1-9</strain>
    </source>
</reference>
<accession>A0ABQ3VU59</accession>
<proteinExistence type="predicted"/>
<protein>
    <submittedName>
        <fullName evidence="1">Uncharacterized protein</fullName>
    </submittedName>
</protein>
<comment type="caution">
    <text evidence="1">The sequence shown here is derived from an EMBL/GenBank/DDBJ whole genome shotgun (WGS) entry which is preliminary data.</text>
</comment>
<dbReference type="Proteomes" id="UP000635565">
    <property type="component" value="Unassembled WGS sequence"/>
</dbReference>
<dbReference type="EMBL" id="BNJJ01000026">
    <property type="protein sequence ID" value="GHO88636.1"/>
    <property type="molecule type" value="Genomic_DNA"/>
</dbReference>